<evidence type="ECO:0000256" key="1">
    <source>
        <dbReference type="ARBA" id="ARBA00001933"/>
    </source>
</evidence>
<keyword evidence="2" id="KW-0028">Amino-acid biosynthesis</keyword>
<dbReference type="PANTHER" id="PTHR11986">
    <property type="entry name" value="AMINOTRANSFERASE CLASS III"/>
    <property type="match status" value="1"/>
</dbReference>
<dbReference type="InterPro" id="IPR015421">
    <property type="entry name" value="PyrdxlP-dep_Trfase_major"/>
</dbReference>
<keyword evidence="5" id="KW-0663">Pyridoxal phosphate</keyword>
<dbReference type="Pfam" id="PF00202">
    <property type="entry name" value="Aminotran_3"/>
    <property type="match status" value="1"/>
</dbReference>
<evidence type="ECO:0000256" key="3">
    <source>
        <dbReference type="ARBA" id="ARBA00022576"/>
    </source>
</evidence>
<organism evidence="6 7">
    <name type="scientific">Nocardia pulmonis</name>
    <dbReference type="NCBI Taxonomy" id="2951408"/>
    <lineage>
        <taxon>Bacteria</taxon>
        <taxon>Bacillati</taxon>
        <taxon>Actinomycetota</taxon>
        <taxon>Actinomycetes</taxon>
        <taxon>Mycobacteriales</taxon>
        <taxon>Nocardiaceae</taxon>
        <taxon>Nocardia</taxon>
    </lineage>
</organism>
<dbReference type="GO" id="GO:0030170">
    <property type="term" value="F:pyridoxal phosphate binding"/>
    <property type="evidence" value="ECO:0007669"/>
    <property type="project" value="InterPro"/>
</dbReference>
<evidence type="ECO:0000256" key="4">
    <source>
        <dbReference type="ARBA" id="ARBA00022679"/>
    </source>
</evidence>
<reference evidence="6" key="1">
    <citation type="submission" date="2022-06" db="EMBL/GenBank/DDBJ databases">
        <title>Novel species in genus nocardia.</title>
        <authorList>
            <person name="Li F."/>
        </authorList>
    </citation>
    <scope>NUCLEOTIDE SEQUENCE</scope>
    <source>
        <strain evidence="6">CDC141</strain>
    </source>
</reference>
<dbReference type="GO" id="GO:0042802">
    <property type="term" value="F:identical protein binding"/>
    <property type="evidence" value="ECO:0007669"/>
    <property type="project" value="TreeGrafter"/>
</dbReference>
<dbReference type="SUPFAM" id="SSF53383">
    <property type="entry name" value="PLP-dependent transferases"/>
    <property type="match status" value="1"/>
</dbReference>
<dbReference type="GO" id="GO:0008483">
    <property type="term" value="F:transaminase activity"/>
    <property type="evidence" value="ECO:0007669"/>
    <property type="project" value="UniProtKB-KW"/>
</dbReference>
<evidence type="ECO:0000256" key="5">
    <source>
        <dbReference type="ARBA" id="ARBA00022898"/>
    </source>
</evidence>
<name>A0A9X2IXP3_9NOCA</name>
<keyword evidence="7" id="KW-1185">Reference proteome</keyword>
<dbReference type="GO" id="GO:0006526">
    <property type="term" value="P:L-arginine biosynthetic process"/>
    <property type="evidence" value="ECO:0007669"/>
    <property type="project" value="UniProtKB-KW"/>
</dbReference>
<dbReference type="AlphaFoldDB" id="A0A9X2IXP3"/>
<dbReference type="InterPro" id="IPR005814">
    <property type="entry name" value="Aminotrans_3"/>
</dbReference>
<dbReference type="Gene3D" id="3.40.640.10">
    <property type="entry name" value="Type I PLP-dependent aspartate aminotransferase-like (Major domain)"/>
    <property type="match status" value="1"/>
</dbReference>
<protein>
    <submittedName>
        <fullName evidence="6">Aminotransferase class III-fold pyridoxal phosphate-dependent enzyme</fullName>
    </submittedName>
</protein>
<dbReference type="Gene3D" id="3.90.1150.10">
    <property type="entry name" value="Aspartate Aminotransferase, domain 1"/>
    <property type="match status" value="1"/>
</dbReference>
<dbReference type="InterPro" id="IPR015424">
    <property type="entry name" value="PyrdxlP-dep_Trfase"/>
</dbReference>
<keyword evidence="3 6" id="KW-0032">Aminotransferase</keyword>
<comment type="caution">
    <text evidence="6">The sequence shown here is derived from an EMBL/GenBank/DDBJ whole genome shotgun (WGS) entry which is preliminary data.</text>
</comment>
<proteinExistence type="predicted"/>
<accession>A0A9X2IXP3</accession>
<comment type="cofactor">
    <cofactor evidence="1">
        <name>pyridoxal 5'-phosphate</name>
        <dbReference type="ChEBI" id="CHEBI:597326"/>
    </cofactor>
</comment>
<evidence type="ECO:0000313" key="7">
    <source>
        <dbReference type="Proteomes" id="UP001139157"/>
    </source>
</evidence>
<evidence type="ECO:0000313" key="6">
    <source>
        <dbReference type="EMBL" id="MCM6775598.1"/>
    </source>
</evidence>
<sequence>MSTEVAADDSQLGRAVFRGGEQVRALLAERVAATLPNMVLASSYVPPDGAVAAFLLHRVLSGGNTSGGWHSVFVNSGVEALGTVVKYLRNRHNRTGTGGRCRILVLDRTDTVRLAFGHAVPGLSEIVDDGLEILADPAEFARRVHVSWNGYVVIGDDLTSSESALVHGALARIADRDRPVAWGVLCDERALDALPAPGADIAFLGEVCVDGEMPCGAVSFTRRAFALWNNPLDSIAHISTFGANGLAMHLLCRTLIRRRPLDRHEWAAAARMRRNAFARSARLRMHGNTWQTRAIDIAGINLTFDHADGVTYRLGAREYIDLASGAGPAFRGHNAQTIATITSAGTTGGETERLERTLARLTGLPVLLPAVSGQSAVDHAILAALCCRPGRGVVVTCGGNYSGKGPLSLALSRTSSFFRDRDRHAFHPYPVEVVEVDPGDIDALRRTLRRPDIALVWLELVQAYDCTVIPDAVLREIDRGRAESGYLVGVDEVFTGFWRCDLDHFLTSAGRGLRPDLVAVSKALADGLLPIGAALISAEIDARLRRSAPEMHRWLRGHYRNDISAALAVAAIEAAEGDRAGAAAVADALETMLARAARSPVFSGYRRAGLLGRLVFSPKAIGSDPRPSVRNYAEAAVARLVAQHCGAITLQMRIAPCTAGGHSDELIDALSRVGEFLERLPRWAVDRTALRSLLGTLERELATAAMRLRESYGDRRNRMSP</sequence>
<dbReference type="PANTHER" id="PTHR11986:SF79">
    <property type="entry name" value="ACETYLORNITHINE AMINOTRANSFERASE, MITOCHONDRIAL"/>
    <property type="match status" value="1"/>
</dbReference>
<dbReference type="Proteomes" id="UP001139157">
    <property type="component" value="Unassembled WGS sequence"/>
</dbReference>
<dbReference type="RefSeq" id="WP_251913840.1">
    <property type="nucleotide sequence ID" value="NZ_JAMRXG010000007.1"/>
</dbReference>
<dbReference type="InterPro" id="IPR015422">
    <property type="entry name" value="PyrdxlP-dep_Trfase_small"/>
</dbReference>
<dbReference type="InterPro" id="IPR050103">
    <property type="entry name" value="Class-III_PLP-dep_AT"/>
</dbReference>
<evidence type="ECO:0000256" key="2">
    <source>
        <dbReference type="ARBA" id="ARBA00022571"/>
    </source>
</evidence>
<dbReference type="EMBL" id="JAMRXG010000007">
    <property type="protein sequence ID" value="MCM6775598.1"/>
    <property type="molecule type" value="Genomic_DNA"/>
</dbReference>
<gene>
    <name evidence="6" type="ORF">NDR86_19155</name>
</gene>
<keyword evidence="4" id="KW-0808">Transferase</keyword>
<keyword evidence="2" id="KW-0055">Arginine biosynthesis</keyword>